<evidence type="ECO:0008006" key="4">
    <source>
        <dbReference type="Google" id="ProtNLM"/>
    </source>
</evidence>
<name>A0ABV6XKM3_9ACTN</name>
<feature type="transmembrane region" description="Helical" evidence="1">
    <location>
        <begin position="126"/>
        <end position="146"/>
    </location>
</feature>
<keyword evidence="1" id="KW-0812">Transmembrane</keyword>
<accession>A0ABV6XKM3</accession>
<keyword evidence="1" id="KW-0472">Membrane</keyword>
<evidence type="ECO:0000313" key="3">
    <source>
        <dbReference type="Proteomes" id="UP001592581"/>
    </source>
</evidence>
<feature type="transmembrane region" description="Helical" evidence="1">
    <location>
        <begin position="49"/>
        <end position="70"/>
    </location>
</feature>
<dbReference type="EMBL" id="JBEUKS010000003">
    <property type="protein sequence ID" value="MFC1438807.1"/>
    <property type="molecule type" value="Genomic_DNA"/>
</dbReference>
<organism evidence="2 3">
    <name type="scientific">Streptacidiphilus jeojiensis</name>
    <dbReference type="NCBI Taxonomy" id="3229225"/>
    <lineage>
        <taxon>Bacteria</taxon>
        <taxon>Bacillati</taxon>
        <taxon>Actinomycetota</taxon>
        <taxon>Actinomycetes</taxon>
        <taxon>Kitasatosporales</taxon>
        <taxon>Streptomycetaceae</taxon>
        <taxon>Streptacidiphilus</taxon>
    </lineage>
</organism>
<gene>
    <name evidence="2" type="ORF">ABUW04_11105</name>
</gene>
<sequence length="154" mass="15907">MTKFFLALHILAAIVAIGPVAVAASMFPPVARRALAAPGAGDAEATMAVLYRICRIYALVGIAVPLFGFAAAGVMKVTGQTWVIVSIVLTLLAAVVLGALVLPRQAQLIEGGRDGAAASVKDTKQLAMFVGIFNLLWAAVTIIMIVRPGSTLGH</sequence>
<keyword evidence="1" id="KW-1133">Transmembrane helix</keyword>
<evidence type="ECO:0000313" key="2">
    <source>
        <dbReference type="EMBL" id="MFC1438807.1"/>
    </source>
</evidence>
<keyword evidence="3" id="KW-1185">Reference proteome</keyword>
<evidence type="ECO:0000256" key="1">
    <source>
        <dbReference type="SAM" id="Phobius"/>
    </source>
</evidence>
<feature type="transmembrane region" description="Helical" evidence="1">
    <location>
        <begin position="82"/>
        <end position="106"/>
    </location>
</feature>
<protein>
    <recommendedName>
        <fullName evidence="4">DUF2269 family protein</fullName>
    </recommendedName>
</protein>
<dbReference type="Proteomes" id="UP001592581">
    <property type="component" value="Unassembled WGS sequence"/>
</dbReference>
<proteinExistence type="predicted"/>
<comment type="caution">
    <text evidence="2">The sequence shown here is derived from an EMBL/GenBank/DDBJ whole genome shotgun (WGS) entry which is preliminary data.</text>
</comment>
<dbReference type="RefSeq" id="WP_380564340.1">
    <property type="nucleotide sequence ID" value="NZ_JBEUKS010000003.1"/>
</dbReference>
<reference evidence="2 3" key="1">
    <citation type="submission" date="2024-06" db="EMBL/GenBank/DDBJ databases">
        <authorList>
            <person name="Lee S.D."/>
        </authorList>
    </citation>
    <scope>NUCLEOTIDE SEQUENCE [LARGE SCALE GENOMIC DNA]</scope>
    <source>
        <strain evidence="2 3">N1-10</strain>
    </source>
</reference>